<keyword evidence="5" id="KW-1185">Reference proteome</keyword>
<protein>
    <recommendedName>
        <fullName evidence="1">Mitochondrial import inner membrane translocase subunit TIM50</fullName>
    </recommendedName>
</protein>
<dbReference type="Pfam" id="PF03031">
    <property type="entry name" value="NIF"/>
    <property type="match status" value="1"/>
</dbReference>
<evidence type="ECO:0000313" key="4">
    <source>
        <dbReference type="EMBL" id="KAL3685304.1"/>
    </source>
</evidence>
<keyword evidence="1" id="KW-0496">Mitochondrion</keyword>
<dbReference type="InterPro" id="IPR036412">
    <property type="entry name" value="HAD-like_sf"/>
</dbReference>
<accession>A0ABD3H439</accession>
<feature type="compositionally biased region" description="Low complexity" evidence="2">
    <location>
        <begin position="344"/>
        <end position="353"/>
    </location>
</feature>
<organism evidence="4 5">
    <name type="scientific">Riccia sorocarpa</name>
    <dbReference type="NCBI Taxonomy" id="122646"/>
    <lineage>
        <taxon>Eukaryota</taxon>
        <taxon>Viridiplantae</taxon>
        <taxon>Streptophyta</taxon>
        <taxon>Embryophyta</taxon>
        <taxon>Marchantiophyta</taxon>
        <taxon>Marchantiopsida</taxon>
        <taxon>Marchantiidae</taxon>
        <taxon>Marchantiales</taxon>
        <taxon>Ricciaceae</taxon>
        <taxon>Riccia</taxon>
    </lineage>
</organism>
<dbReference type="AlphaFoldDB" id="A0ABD3H439"/>
<evidence type="ECO:0000256" key="2">
    <source>
        <dbReference type="SAM" id="MobiDB-lite"/>
    </source>
</evidence>
<dbReference type="PROSITE" id="PS50969">
    <property type="entry name" value="FCP1"/>
    <property type="match status" value="1"/>
</dbReference>
<comment type="function">
    <text evidence="1">Essential component of the TIM23 complex, a complex that mediates the translocation of transit peptide-containing proteins across the mitochondrial inner membrane.</text>
</comment>
<keyword evidence="1" id="KW-0653">Protein transport</keyword>
<feature type="domain" description="FCP1 homology" evidence="3">
    <location>
        <begin position="71"/>
        <end position="260"/>
    </location>
</feature>
<dbReference type="InterPro" id="IPR050365">
    <property type="entry name" value="TIM50"/>
</dbReference>
<keyword evidence="1" id="KW-0813">Transport</keyword>
<dbReference type="InterPro" id="IPR023214">
    <property type="entry name" value="HAD_sf"/>
</dbReference>
<keyword evidence="1" id="KW-0811">Translocation</keyword>
<dbReference type="InterPro" id="IPR004274">
    <property type="entry name" value="FCP1_dom"/>
</dbReference>
<evidence type="ECO:0000313" key="5">
    <source>
        <dbReference type="Proteomes" id="UP001633002"/>
    </source>
</evidence>
<reference evidence="4 5" key="1">
    <citation type="submission" date="2024-09" db="EMBL/GenBank/DDBJ databases">
        <title>Chromosome-scale assembly of Riccia sorocarpa.</title>
        <authorList>
            <person name="Paukszto L."/>
        </authorList>
    </citation>
    <scope>NUCLEOTIDE SEQUENCE [LARGE SCALE GENOMIC DNA]</scope>
    <source>
        <strain evidence="4">LP-2024</strain>
        <tissue evidence="4">Aerial parts of the thallus</tissue>
    </source>
</reference>
<comment type="subunit">
    <text evidence="1">Component of the TIM23 complex.</text>
</comment>
<proteinExistence type="inferred from homology"/>
<dbReference type="GO" id="GO:0015031">
    <property type="term" value="P:protein transport"/>
    <property type="evidence" value="ECO:0007669"/>
    <property type="project" value="UniProtKB-KW"/>
</dbReference>
<name>A0ABD3H439_9MARC</name>
<dbReference type="GO" id="GO:0005744">
    <property type="term" value="C:TIM23 mitochondrial import inner membrane translocase complex"/>
    <property type="evidence" value="ECO:0007669"/>
    <property type="project" value="UniProtKB-UniRule"/>
</dbReference>
<dbReference type="Proteomes" id="UP001633002">
    <property type="component" value="Unassembled WGS sequence"/>
</dbReference>
<evidence type="ECO:0000256" key="1">
    <source>
        <dbReference type="RuleBase" id="RU365079"/>
    </source>
</evidence>
<comment type="subcellular location">
    <subcellularLocation>
        <location evidence="1">Mitochondrion inner membrane</location>
        <topology evidence="1">Single-pass membrane protein</topology>
    </subcellularLocation>
</comment>
<comment type="similarity">
    <text evidence="1">Belongs to the TIM50 family.</text>
</comment>
<dbReference type="PANTHER" id="PTHR12210">
    <property type="entry name" value="DULLARD PROTEIN PHOSPHATASE"/>
    <property type="match status" value="1"/>
</dbReference>
<keyword evidence="1" id="KW-0809">Transit peptide</keyword>
<dbReference type="Gene3D" id="3.40.50.1000">
    <property type="entry name" value="HAD superfamily/HAD-like"/>
    <property type="match status" value="1"/>
</dbReference>
<comment type="caution">
    <text evidence="4">The sequence shown here is derived from an EMBL/GenBank/DDBJ whole genome shotgun (WGS) entry which is preliminary data.</text>
</comment>
<dbReference type="EMBL" id="JBJQOH010000006">
    <property type="protein sequence ID" value="KAL3685304.1"/>
    <property type="molecule type" value="Genomic_DNA"/>
</dbReference>
<sequence length="353" mass="39459">MLLYLCENFCFAAAFQKSVIRQRAIEDIGTSSGQPLQEEVTALEARRANLQAALAQMSIVEDPRPKLIAPDSTRSKVLILDLNGLLVRVCKSISESERSKEFGYTPVTIERSRLTYVPRVGLAVFLDAVKRDFTLIIWTSRTKRNADVLLLHMEENGFIPPCFFQSQDIEVWTQLDCTPYVTTRERDSGGTLFLKSFARLYDYNLATRDVLLVDDSVAKNSTNSPFSALHPPPFTPWTEDHVPHRDQFLLGSLLPWLQEWRASPIPTPSYIRLHLRDIDAQDPIEGLRSYWGPSPSREESALLFHDATVTDRGLASTLTFSIVESSTRALSEIGLEGEPEVDDGAASAAVADA</sequence>
<feature type="region of interest" description="Disordered" evidence="2">
    <location>
        <begin position="334"/>
        <end position="353"/>
    </location>
</feature>
<evidence type="ECO:0000259" key="3">
    <source>
        <dbReference type="PROSITE" id="PS50969"/>
    </source>
</evidence>
<gene>
    <name evidence="4" type="ORF">R1sor_003326</name>
</gene>
<dbReference type="SUPFAM" id="SSF56784">
    <property type="entry name" value="HAD-like"/>
    <property type="match status" value="1"/>
</dbReference>
<dbReference type="SMART" id="SM00577">
    <property type="entry name" value="CPDc"/>
    <property type="match status" value="1"/>
</dbReference>